<reference evidence="1" key="1">
    <citation type="submission" date="2021-06" db="EMBL/GenBank/DDBJ databases">
        <authorList>
            <person name="Kallberg Y."/>
            <person name="Tangrot J."/>
            <person name="Rosling A."/>
        </authorList>
    </citation>
    <scope>NUCLEOTIDE SEQUENCE</scope>
    <source>
        <strain evidence="1">28 12/20/2015</strain>
    </source>
</reference>
<accession>A0ACA9LJE7</accession>
<keyword evidence="2" id="KW-1185">Reference proteome</keyword>
<gene>
    <name evidence="1" type="ORF">SPELUC_LOCUS4273</name>
</gene>
<comment type="caution">
    <text evidence="1">The sequence shown here is derived from an EMBL/GenBank/DDBJ whole genome shotgun (WGS) entry which is preliminary data.</text>
</comment>
<dbReference type="EMBL" id="CAJVPW010003742">
    <property type="protein sequence ID" value="CAG8528842.1"/>
    <property type="molecule type" value="Genomic_DNA"/>
</dbReference>
<name>A0ACA9LJE7_9GLOM</name>
<organism evidence="1 2">
    <name type="scientific">Cetraspora pellucida</name>
    <dbReference type="NCBI Taxonomy" id="1433469"/>
    <lineage>
        <taxon>Eukaryota</taxon>
        <taxon>Fungi</taxon>
        <taxon>Fungi incertae sedis</taxon>
        <taxon>Mucoromycota</taxon>
        <taxon>Glomeromycotina</taxon>
        <taxon>Glomeromycetes</taxon>
        <taxon>Diversisporales</taxon>
        <taxon>Gigasporaceae</taxon>
        <taxon>Cetraspora</taxon>
    </lineage>
</organism>
<dbReference type="Proteomes" id="UP000789366">
    <property type="component" value="Unassembled WGS sequence"/>
</dbReference>
<proteinExistence type="predicted"/>
<protein>
    <submittedName>
        <fullName evidence="1">7980_t:CDS:1</fullName>
    </submittedName>
</protein>
<sequence>MPLSICRIALNYEVVKQTLHDAVAQDSISKCPGPLTILTVEKENELADYCLNMQNIGFGLTRAAFETLITTKLIVKELENSENVKCKKIEDTRLKKE</sequence>
<evidence type="ECO:0000313" key="1">
    <source>
        <dbReference type="EMBL" id="CAG8528842.1"/>
    </source>
</evidence>
<evidence type="ECO:0000313" key="2">
    <source>
        <dbReference type="Proteomes" id="UP000789366"/>
    </source>
</evidence>